<dbReference type="SUPFAM" id="SSF53335">
    <property type="entry name" value="S-adenosyl-L-methionine-dependent methyltransferases"/>
    <property type="match status" value="1"/>
</dbReference>
<dbReference type="EMBL" id="FOTK01000102">
    <property type="protein sequence ID" value="SFN00824.1"/>
    <property type="molecule type" value="Genomic_DNA"/>
</dbReference>
<dbReference type="CDD" id="cd02440">
    <property type="entry name" value="AdoMet_MTases"/>
    <property type="match status" value="1"/>
</dbReference>
<gene>
    <name evidence="1" type="ORF">SAMN05192568_11023</name>
</gene>
<reference evidence="2" key="1">
    <citation type="submission" date="2016-10" db="EMBL/GenBank/DDBJ databases">
        <authorList>
            <person name="Varghese N."/>
            <person name="Submissions S."/>
        </authorList>
    </citation>
    <scope>NUCLEOTIDE SEQUENCE [LARGE SCALE GENOMIC DNA]</scope>
    <source>
        <strain evidence="2">BL36</strain>
    </source>
</reference>
<dbReference type="Gene3D" id="3.40.50.150">
    <property type="entry name" value="Vaccinia Virus protein VP39"/>
    <property type="match status" value="1"/>
</dbReference>
<keyword evidence="1" id="KW-0808">Transferase</keyword>
<proteinExistence type="predicted"/>
<protein>
    <submittedName>
        <fullName evidence="1">Methyltransferase domain-containing protein</fullName>
    </submittedName>
</protein>
<evidence type="ECO:0000313" key="2">
    <source>
        <dbReference type="Proteomes" id="UP000199048"/>
    </source>
</evidence>
<accession>A0A1I4VHW8</accession>
<keyword evidence="1" id="KW-0489">Methyltransferase</keyword>
<dbReference type="STRING" id="582667.SAMN05192568_11023"/>
<sequence length="215" mass="25348">MFVNWLSNHFLTLLRKKPETKERLRIILNRAGFGTADWVREEMYKECFAYLKSISSENLDTLEIAAGNQWVREINFRSYTETHFPDFDICSMVLEKQFDLIIADQVFEHLPWPRKAAQNVYKMLKPNGVFLIATPFLVRVHNVPIDCSRWTEKGLSYLLQDGGFNENLITTRSWGNRECVVGNFNQWRKRGLFGSRRNEPDFPVMVWAYARKEIS</sequence>
<dbReference type="GO" id="GO:0032259">
    <property type="term" value="P:methylation"/>
    <property type="evidence" value="ECO:0007669"/>
    <property type="project" value="UniProtKB-KW"/>
</dbReference>
<dbReference type="AlphaFoldDB" id="A0A1I4VHW8"/>
<organism evidence="1 2">
    <name type="scientific">Methylobacterium pseudosasicola</name>
    <dbReference type="NCBI Taxonomy" id="582667"/>
    <lineage>
        <taxon>Bacteria</taxon>
        <taxon>Pseudomonadati</taxon>
        <taxon>Pseudomonadota</taxon>
        <taxon>Alphaproteobacteria</taxon>
        <taxon>Hyphomicrobiales</taxon>
        <taxon>Methylobacteriaceae</taxon>
        <taxon>Methylobacterium</taxon>
    </lineage>
</organism>
<dbReference type="Pfam" id="PF13489">
    <property type="entry name" value="Methyltransf_23"/>
    <property type="match status" value="1"/>
</dbReference>
<dbReference type="OrthoDB" id="9803855at2"/>
<dbReference type="Proteomes" id="UP000199048">
    <property type="component" value="Unassembled WGS sequence"/>
</dbReference>
<name>A0A1I4VHW8_9HYPH</name>
<dbReference type="InterPro" id="IPR029063">
    <property type="entry name" value="SAM-dependent_MTases_sf"/>
</dbReference>
<dbReference type="GO" id="GO:0008168">
    <property type="term" value="F:methyltransferase activity"/>
    <property type="evidence" value="ECO:0007669"/>
    <property type="project" value="UniProtKB-KW"/>
</dbReference>
<evidence type="ECO:0000313" key="1">
    <source>
        <dbReference type="EMBL" id="SFN00824.1"/>
    </source>
</evidence>
<keyword evidence="2" id="KW-1185">Reference proteome</keyword>